<gene>
    <name evidence="1" type="ORF">Adt_36759</name>
</gene>
<dbReference type="GO" id="GO:0008233">
    <property type="term" value="F:peptidase activity"/>
    <property type="evidence" value="ECO:0007669"/>
    <property type="project" value="UniProtKB-KW"/>
</dbReference>
<organism evidence="1 2">
    <name type="scientific">Abeliophyllum distichum</name>
    <dbReference type="NCBI Taxonomy" id="126358"/>
    <lineage>
        <taxon>Eukaryota</taxon>
        <taxon>Viridiplantae</taxon>
        <taxon>Streptophyta</taxon>
        <taxon>Embryophyta</taxon>
        <taxon>Tracheophyta</taxon>
        <taxon>Spermatophyta</taxon>
        <taxon>Magnoliopsida</taxon>
        <taxon>eudicotyledons</taxon>
        <taxon>Gunneridae</taxon>
        <taxon>Pentapetalae</taxon>
        <taxon>asterids</taxon>
        <taxon>lamiids</taxon>
        <taxon>Lamiales</taxon>
        <taxon>Oleaceae</taxon>
        <taxon>Forsythieae</taxon>
        <taxon>Abeliophyllum</taxon>
    </lineage>
</organism>
<comment type="caution">
    <text evidence="1">The sequence shown here is derived from an EMBL/GenBank/DDBJ whole genome shotgun (WGS) entry which is preliminary data.</text>
</comment>
<keyword evidence="2" id="KW-1185">Reference proteome</keyword>
<keyword evidence="1" id="KW-0645">Protease</keyword>
<dbReference type="GO" id="GO:0006508">
    <property type="term" value="P:proteolysis"/>
    <property type="evidence" value="ECO:0007669"/>
    <property type="project" value="UniProtKB-KW"/>
</dbReference>
<accession>A0ABD1QIR8</accession>
<keyword evidence="1" id="KW-0378">Hydrolase</keyword>
<dbReference type="Proteomes" id="UP001604336">
    <property type="component" value="Unassembled WGS sequence"/>
</dbReference>
<reference evidence="2" key="1">
    <citation type="submission" date="2024-07" db="EMBL/GenBank/DDBJ databases">
        <title>Two chromosome-level genome assemblies of Korean endemic species Abeliophyllum distichum and Forsythia ovata (Oleaceae).</title>
        <authorList>
            <person name="Jang H."/>
        </authorList>
    </citation>
    <scope>NUCLEOTIDE SEQUENCE [LARGE SCALE GENOMIC DNA]</scope>
</reference>
<dbReference type="EMBL" id="JBFOLK010000011">
    <property type="protein sequence ID" value="KAL2476023.1"/>
    <property type="molecule type" value="Genomic_DNA"/>
</dbReference>
<dbReference type="AlphaFoldDB" id="A0ABD1QIR8"/>
<name>A0ABD1QIR8_9LAMI</name>
<protein>
    <submittedName>
        <fullName evidence="1">Ubiquitin-specific protease 8</fullName>
    </submittedName>
</protein>
<sequence>MDSNGNNNDCNINETLENSSSSLHFQEQQQEEEPLSVDDDQRVYLVPFRWWKEAQESSSSEVNRGIFYAVSSAPPYGGAMKIFNNIFNLDIAFNLRKEDDSSLNSGAGATFSRRLLMPRQPQPWQLQIYPIMFLSILHLPRPILYI</sequence>
<proteinExistence type="predicted"/>
<evidence type="ECO:0000313" key="1">
    <source>
        <dbReference type="EMBL" id="KAL2476023.1"/>
    </source>
</evidence>
<evidence type="ECO:0000313" key="2">
    <source>
        <dbReference type="Proteomes" id="UP001604336"/>
    </source>
</evidence>